<organism evidence="1 2">
    <name type="scientific">Candidatus Cryptobacteroides excrementipullorum</name>
    <dbReference type="NCBI Taxonomy" id="2840761"/>
    <lineage>
        <taxon>Bacteria</taxon>
        <taxon>Pseudomonadati</taxon>
        <taxon>Bacteroidota</taxon>
        <taxon>Bacteroidia</taxon>
        <taxon>Bacteroidales</taxon>
        <taxon>Candidatus Cryptobacteroides</taxon>
    </lineage>
</organism>
<dbReference type="Proteomes" id="UP000823771">
    <property type="component" value="Unassembled WGS sequence"/>
</dbReference>
<comment type="caution">
    <text evidence="1">The sequence shown here is derived from an EMBL/GenBank/DDBJ whole genome shotgun (WGS) entry which is preliminary data.</text>
</comment>
<name>A0A9D9NLH6_9BACT</name>
<sequence>MKKYIFMYIPLLLVCSCQVNNTERFYCSQFMSYLQEMKIDVSDTEYYYAVHMQGCNTCISSSIAFINDLPSTIKERMLVLFVGDYIGNDIECFKSIEILKNEISYIEDSHQKIFNYQTGFAYPLFIKIKNGKCKMYEEMVNEKYSDTKLLQKLE</sequence>
<evidence type="ECO:0008006" key="3">
    <source>
        <dbReference type="Google" id="ProtNLM"/>
    </source>
</evidence>
<dbReference type="PROSITE" id="PS51257">
    <property type="entry name" value="PROKAR_LIPOPROTEIN"/>
    <property type="match status" value="1"/>
</dbReference>
<dbReference type="EMBL" id="JADILZ010000028">
    <property type="protein sequence ID" value="MBO8477860.1"/>
    <property type="molecule type" value="Genomic_DNA"/>
</dbReference>
<proteinExistence type="predicted"/>
<accession>A0A9D9NLH6</accession>
<dbReference type="AlphaFoldDB" id="A0A9D9NLH6"/>
<protein>
    <recommendedName>
        <fullName evidence="3">Lipoprotein</fullName>
    </recommendedName>
</protein>
<evidence type="ECO:0000313" key="1">
    <source>
        <dbReference type="EMBL" id="MBO8477860.1"/>
    </source>
</evidence>
<gene>
    <name evidence="1" type="ORF">IAB80_03060</name>
</gene>
<evidence type="ECO:0000313" key="2">
    <source>
        <dbReference type="Proteomes" id="UP000823771"/>
    </source>
</evidence>
<reference evidence="1" key="1">
    <citation type="submission" date="2020-10" db="EMBL/GenBank/DDBJ databases">
        <authorList>
            <person name="Gilroy R."/>
        </authorList>
    </citation>
    <scope>NUCLEOTIDE SEQUENCE</scope>
    <source>
        <strain evidence="1">2478</strain>
    </source>
</reference>
<reference evidence="1" key="2">
    <citation type="journal article" date="2021" name="PeerJ">
        <title>Extensive microbial diversity within the chicken gut microbiome revealed by metagenomics and culture.</title>
        <authorList>
            <person name="Gilroy R."/>
            <person name="Ravi A."/>
            <person name="Getino M."/>
            <person name="Pursley I."/>
            <person name="Horton D.L."/>
            <person name="Alikhan N.F."/>
            <person name="Baker D."/>
            <person name="Gharbi K."/>
            <person name="Hall N."/>
            <person name="Watson M."/>
            <person name="Adriaenssens E.M."/>
            <person name="Foster-Nyarko E."/>
            <person name="Jarju S."/>
            <person name="Secka A."/>
            <person name="Antonio M."/>
            <person name="Oren A."/>
            <person name="Chaudhuri R.R."/>
            <person name="La Ragione R."/>
            <person name="Hildebrand F."/>
            <person name="Pallen M.J."/>
        </authorList>
    </citation>
    <scope>NUCLEOTIDE SEQUENCE</scope>
    <source>
        <strain evidence="1">2478</strain>
    </source>
</reference>